<evidence type="ECO:0000256" key="2">
    <source>
        <dbReference type="ARBA" id="ARBA00004167"/>
    </source>
</evidence>
<feature type="coiled-coil region" evidence="10">
    <location>
        <begin position="316"/>
        <end position="364"/>
    </location>
</feature>
<protein>
    <submittedName>
        <fullName evidence="13">Uncharacterized protein</fullName>
    </submittedName>
</protein>
<accession>A0ABM1Z0M1</accession>
<evidence type="ECO:0000256" key="8">
    <source>
        <dbReference type="ARBA" id="ARBA00023128"/>
    </source>
</evidence>
<evidence type="ECO:0000313" key="14">
    <source>
        <dbReference type="Proteomes" id="UP000069940"/>
    </source>
</evidence>
<reference evidence="13" key="2">
    <citation type="submission" date="2025-05" db="UniProtKB">
        <authorList>
            <consortium name="EnsemblMetazoa"/>
        </authorList>
    </citation>
    <scope>IDENTIFICATION</scope>
    <source>
        <strain evidence="13">Foshan</strain>
    </source>
</reference>
<feature type="compositionally biased region" description="Gly residues" evidence="11">
    <location>
        <begin position="252"/>
        <end position="270"/>
    </location>
</feature>
<name>A0ABM1Z0M1_AEDAL</name>
<keyword evidence="5 12" id="KW-0812">Transmembrane</keyword>
<feature type="transmembrane region" description="Helical" evidence="12">
    <location>
        <begin position="31"/>
        <end position="54"/>
    </location>
</feature>
<dbReference type="Pfam" id="PF07406">
    <property type="entry name" value="NICE-3"/>
    <property type="match status" value="1"/>
</dbReference>
<evidence type="ECO:0000256" key="1">
    <source>
        <dbReference type="ARBA" id="ARBA00002620"/>
    </source>
</evidence>
<dbReference type="RefSeq" id="XP_062712128.1">
    <property type="nucleotide sequence ID" value="XM_062856144.1"/>
</dbReference>
<feature type="compositionally biased region" description="Polar residues" evidence="11">
    <location>
        <begin position="215"/>
        <end position="226"/>
    </location>
</feature>
<dbReference type="PANTHER" id="PTHR21425:SF2">
    <property type="entry name" value="PROTEIN C1ORF43"/>
    <property type="match status" value="1"/>
</dbReference>
<evidence type="ECO:0000256" key="5">
    <source>
        <dbReference type="ARBA" id="ARBA00022692"/>
    </source>
</evidence>
<keyword evidence="7" id="KW-0333">Golgi apparatus</keyword>
<evidence type="ECO:0000256" key="7">
    <source>
        <dbReference type="ARBA" id="ARBA00023034"/>
    </source>
</evidence>
<feature type="region of interest" description="Disordered" evidence="11">
    <location>
        <begin position="215"/>
        <end position="274"/>
    </location>
</feature>
<evidence type="ECO:0000256" key="12">
    <source>
        <dbReference type="SAM" id="Phobius"/>
    </source>
</evidence>
<comment type="function">
    <text evidence="1">General regulator of phagocytosis. Required to uptake Gram negative bacterium by macrophages.</text>
</comment>
<dbReference type="GeneID" id="109408428"/>
<evidence type="ECO:0000256" key="3">
    <source>
        <dbReference type="ARBA" id="ARBA00004173"/>
    </source>
</evidence>
<reference evidence="14" key="1">
    <citation type="journal article" date="2015" name="Proc. Natl. Acad. Sci. U.S.A.">
        <title>Genome sequence of the Asian Tiger mosquito, Aedes albopictus, reveals insights into its biology, genetics, and evolution.</title>
        <authorList>
            <person name="Chen X.G."/>
            <person name="Jiang X."/>
            <person name="Gu J."/>
            <person name="Xu M."/>
            <person name="Wu Y."/>
            <person name="Deng Y."/>
            <person name="Zhang C."/>
            <person name="Bonizzoni M."/>
            <person name="Dermauw W."/>
            <person name="Vontas J."/>
            <person name="Armbruster P."/>
            <person name="Huang X."/>
            <person name="Yang Y."/>
            <person name="Zhang H."/>
            <person name="He W."/>
            <person name="Peng H."/>
            <person name="Liu Y."/>
            <person name="Wu K."/>
            <person name="Chen J."/>
            <person name="Lirakis M."/>
            <person name="Topalis P."/>
            <person name="Van Leeuwen T."/>
            <person name="Hall A.B."/>
            <person name="Jiang X."/>
            <person name="Thorpe C."/>
            <person name="Mueller R.L."/>
            <person name="Sun C."/>
            <person name="Waterhouse R.M."/>
            <person name="Yan G."/>
            <person name="Tu Z.J."/>
            <person name="Fang X."/>
            <person name="James A.A."/>
        </authorList>
    </citation>
    <scope>NUCLEOTIDE SEQUENCE [LARGE SCALE GENOMIC DNA]</scope>
    <source>
        <strain evidence="14">Foshan</strain>
    </source>
</reference>
<evidence type="ECO:0000256" key="9">
    <source>
        <dbReference type="ARBA" id="ARBA00023136"/>
    </source>
</evidence>
<evidence type="ECO:0000313" key="13">
    <source>
        <dbReference type="EnsemblMetazoa" id="AALFPA23_013861.P20116"/>
    </source>
</evidence>
<evidence type="ECO:0000256" key="4">
    <source>
        <dbReference type="ARBA" id="ARBA00004555"/>
    </source>
</evidence>
<dbReference type="InterPro" id="IPR010876">
    <property type="entry name" value="C1orf43"/>
</dbReference>
<organism evidence="13 14">
    <name type="scientific">Aedes albopictus</name>
    <name type="common">Asian tiger mosquito</name>
    <name type="synonym">Stegomyia albopicta</name>
    <dbReference type="NCBI Taxonomy" id="7160"/>
    <lineage>
        <taxon>Eukaryota</taxon>
        <taxon>Metazoa</taxon>
        <taxon>Ecdysozoa</taxon>
        <taxon>Arthropoda</taxon>
        <taxon>Hexapoda</taxon>
        <taxon>Insecta</taxon>
        <taxon>Pterygota</taxon>
        <taxon>Neoptera</taxon>
        <taxon>Endopterygota</taxon>
        <taxon>Diptera</taxon>
        <taxon>Nematocera</taxon>
        <taxon>Culicoidea</taxon>
        <taxon>Culicidae</taxon>
        <taxon>Culicinae</taxon>
        <taxon>Aedini</taxon>
        <taxon>Aedes</taxon>
        <taxon>Stegomyia</taxon>
    </lineage>
</organism>
<keyword evidence="6 12" id="KW-1133">Transmembrane helix</keyword>
<sequence>MLQKIVEKPIDVAISGSGSSTSTSISKMEELSGVMIVLIIGGGVLAVTICFIIAKRQIVRFTLRQRRGPHVAVGHDAKKSIKKEIERRIDCIQKIYFEPKLLWDDKKDGKKYILQPDSNLPPYYYRMKAMDDVKELEKEIAKQDGSTRHPRDSLRAFLLTTLAAPLNGSGQRLIHQFCDMYEHARHDPNEFGEEEYQSYQRLLKKLTDATKMLKSFSNSRKSSPNRTPVKKQSKMQSLLDPSRLRPPPMSGAGVGTGGGVGGAGGDGGGNHNARLNLSLGVQLQHQQEQQQQLQQQEIDENEILSISQYHGETDEINAGKKKHAELERRMKELSEHLITKNSQLDTLKKRCEETKLQLAEMAANDKRIAAIHELEKVRCSKIQRAVQEHKDMISQAIKRKIERPNHVSPKPANSPVLLLAASCTRELQLGEKERQRDDLKRLLEKREREIVIKKNHNAARIVRLRKLLQTNEGKRALCKEQLAALKAKTQRRY</sequence>
<keyword evidence="10" id="KW-0175">Coiled coil</keyword>
<keyword evidence="14" id="KW-1185">Reference proteome</keyword>
<keyword evidence="8" id="KW-0496">Mitochondrion</keyword>
<dbReference type="PANTHER" id="PTHR21425">
    <property type="entry name" value="NICE-3"/>
    <property type="match status" value="1"/>
</dbReference>
<evidence type="ECO:0000256" key="6">
    <source>
        <dbReference type="ARBA" id="ARBA00022989"/>
    </source>
</evidence>
<evidence type="ECO:0000256" key="10">
    <source>
        <dbReference type="SAM" id="Coils"/>
    </source>
</evidence>
<dbReference type="EnsemblMetazoa" id="AALFPA23_013861.R20116">
    <property type="protein sequence ID" value="AALFPA23_013861.P20116"/>
    <property type="gene ID" value="AALFPA23_013861"/>
</dbReference>
<keyword evidence="9 12" id="KW-0472">Membrane</keyword>
<evidence type="ECO:0000256" key="11">
    <source>
        <dbReference type="SAM" id="MobiDB-lite"/>
    </source>
</evidence>
<comment type="subcellular location">
    <subcellularLocation>
        <location evidence="4">Golgi apparatus</location>
    </subcellularLocation>
    <subcellularLocation>
        <location evidence="2">Membrane</location>
        <topology evidence="2">Single-pass membrane protein</topology>
    </subcellularLocation>
    <subcellularLocation>
        <location evidence="3">Mitochondrion</location>
    </subcellularLocation>
</comment>
<proteinExistence type="predicted"/>
<dbReference type="Proteomes" id="UP000069940">
    <property type="component" value="Unassembled WGS sequence"/>
</dbReference>